<dbReference type="SUPFAM" id="SSF52402">
    <property type="entry name" value="Adenine nucleotide alpha hydrolases-like"/>
    <property type="match status" value="1"/>
</dbReference>
<accession>A0ABU8MFQ8</accession>
<comment type="similarity">
    <text evidence="1">Belongs to the universal stress protein A family.</text>
</comment>
<dbReference type="Proteomes" id="UP001385809">
    <property type="component" value="Unassembled WGS sequence"/>
</dbReference>
<dbReference type="InterPro" id="IPR006015">
    <property type="entry name" value="Universal_stress_UspA"/>
</dbReference>
<feature type="domain" description="UspA" evidence="2">
    <location>
        <begin position="15"/>
        <end position="154"/>
    </location>
</feature>
<dbReference type="InterPro" id="IPR006016">
    <property type="entry name" value="UspA"/>
</dbReference>
<sequence>MTEQFDVAGLGAGAVVVGVDASPSARVALAAALREGERRGVPVLAVTAFDPPDLWGLDSAGLVDVELVEREMRRVTTGIVDEVARDLRAAGTVVPEVRVEVAPGPAVSTLCLVARGAELLVVGHRGRGAVASRLIGSVGLGVVVHATCPVLIMRAGVPAAV</sequence>
<dbReference type="RefSeq" id="WP_337692761.1">
    <property type="nucleotide sequence ID" value="NZ_JBBEGN010000001.1"/>
</dbReference>
<dbReference type="PRINTS" id="PR01438">
    <property type="entry name" value="UNVRSLSTRESS"/>
</dbReference>
<gene>
    <name evidence="3" type="ORF">WCD74_00065</name>
</gene>
<evidence type="ECO:0000259" key="2">
    <source>
        <dbReference type="Pfam" id="PF00582"/>
    </source>
</evidence>
<dbReference type="EMBL" id="JBBEGN010000001">
    <property type="protein sequence ID" value="MEJ2866134.1"/>
    <property type="molecule type" value="Genomic_DNA"/>
</dbReference>
<evidence type="ECO:0000313" key="3">
    <source>
        <dbReference type="EMBL" id="MEJ2866134.1"/>
    </source>
</evidence>
<evidence type="ECO:0000313" key="4">
    <source>
        <dbReference type="Proteomes" id="UP001385809"/>
    </source>
</evidence>
<dbReference type="InterPro" id="IPR014729">
    <property type="entry name" value="Rossmann-like_a/b/a_fold"/>
</dbReference>
<keyword evidence="4" id="KW-1185">Reference proteome</keyword>
<name>A0ABU8MFQ8_9PSEU</name>
<reference evidence="3 4" key="1">
    <citation type="submission" date="2024-03" db="EMBL/GenBank/DDBJ databases">
        <title>Actinomycetospora sp. OC33-EN08, a novel actinomycete isolated from wild orchid (Aerides multiflora).</title>
        <authorList>
            <person name="Suriyachadkun C."/>
        </authorList>
    </citation>
    <scope>NUCLEOTIDE SEQUENCE [LARGE SCALE GENOMIC DNA]</scope>
    <source>
        <strain evidence="3 4">OC33-EN08</strain>
    </source>
</reference>
<evidence type="ECO:0000256" key="1">
    <source>
        <dbReference type="ARBA" id="ARBA00008791"/>
    </source>
</evidence>
<dbReference type="PANTHER" id="PTHR46553:SF3">
    <property type="entry name" value="ADENINE NUCLEOTIDE ALPHA HYDROLASES-LIKE SUPERFAMILY PROTEIN"/>
    <property type="match status" value="1"/>
</dbReference>
<proteinExistence type="inferred from homology"/>
<dbReference type="PANTHER" id="PTHR46553">
    <property type="entry name" value="ADENINE NUCLEOTIDE ALPHA HYDROLASES-LIKE SUPERFAMILY PROTEIN"/>
    <property type="match status" value="1"/>
</dbReference>
<dbReference type="Pfam" id="PF00582">
    <property type="entry name" value="Usp"/>
    <property type="match status" value="1"/>
</dbReference>
<organism evidence="3 4">
    <name type="scientific">Actinomycetospora aurantiaca</name>
    <dbReference type="NCBI Taxonomy" id="3129233"/>
    <lineage>
        <taxon>Bacteria</taxon>
        <taxon>Bacillati</taxon>
        <taxon>Actinomycetota</taxon>
        <taxon>Actinomycetes</taxon>
        <taxon>Pseudonocardiales</taxon>
        <taxon>Pseudonocardiaceae</taxon>
        <taxon>Actinomycetospora</taxon>
    </lineage>
</organism>
<comment type="caution">
    <text evidence="3">The sequence shown here is derived from an EMBL/GenBank/DDBJ whole genome shotgun (WGS) entry which is preliminary data.</text>
</comment>
<dbReference type="Gene3D" id="3.40.50.620">
    <property type="entry name" value="HUPs"/>
    <property type="match status" value="1"/>
</dbReference>
<protein>
    <submittedName>
        <fullName evidence="3">Universal stress protein</fullName>
    </submittedName>
</protein>